<feature type="region of interest" description="Disordered" evidence="1">
    <location>
        <begin position="261"/>
        <end position="304"/>
    </location>
</feature>
<dbReference type="PANTHER" id="PTHR47071:SF9">
    <property type="entry name" value="TRM32-LIKE PROTEIN (DUF3741)"/>
    <property type="match status" value="1"/>
</dbReference>
<dbReference type="PANTHER" id="PTHR47071">
    <property type="entry name" value="PROTEIN TRM32"/>
    <property type="match status" value="1"/>
</dbReference>
<dbReference type="InterPro" id="IPR044257">
    <property type="entry name" value="TRM32-like"/>
</dbReference>
<reference evidence="5" key="1">
    <citation type="submission" date="2013-01" db="EMBL/GenBank/DDBJ databases">
        <title>Draft Genome Sequence of a Mulberry Tree, Morus notabilis C.K. Schneid.</title>
        <authorList>
            <person name="He N."/>
            <person name="Zhao S."/>
        </authorList>
    </citation>
    <scope>NUCLEOTIDE SEQUENCE</scope>
</reference>
<dbReference type="eggNOG" id="ENOG502QQYR">
    <property type="taxonomic scope" value="Eukaryota"/>
</dbReference>
<dbReference type="Pfam" id="PF14309">
    <property type="entry name" value="DUF4378"/>
    <property type="match status" value="1"/>
</dbReference>
<dbReference type="Proteomes" id="UP000030645">
    <property type="component" value="Unassembled WGS sequence"/>
</dbReference>
<dbReference type="EMBL" id="KE346220">
    <property type="protein sequence ID" value="EXC30990.1"/>
    <property type="molecule type" value="Genomic_DNA"/>
</dbReference>
<organism evidence="4 5">
    <name type="scientific">Morus notabilis</name>
    <dbReference type="NCBI Taxonomy" id="981085"/>
    <lineage>
        <taxon>Eukaryota</taxon>
        <taxon>Viridiplantae</taxon>
        <taxon>Streptophyta</taxon>
        <taxon>Embryophyta</taxon>
        <taxon>Tracheophyta</taxon>
        <taxon>Spermatophyta</taxon>
        <taxon>Magnoliopsida</taxon>
        <taxon>eudicotyledons</taxon>
        <taxon>Gunneridae</taxon>
        <taxon>Pentapetalae</taxon>
        <taxon>rosids</taxon>
        <taxon>fabids</taxon>
        <taxon>Rosales</taxon>
        <taxon>Moraceae</taxon>
        <taxon>Moreae</taxon>
        <taxon>Morus</taxon>
    </lineage>
</organism>
<keyword evidence="5" id="KW-1185">Reference proteome</keyword>
<dbReference type="STRING" id="981085.W9S810"/>
<dbReference type="OrthoDB" id="758104at2759"/>
<accession>W9S810</accession>
<feature type="region of interest" description="Disordered" evidence="1">
    <location>
        <begin position="453"/>
        <end position="491"/>
    </location>
</feature>
<feature type="domain" description="DUF4378" evidence="3">
    <location>
        <begin position="609"/>
        <end position="769"/>
    </location>
</feature>
<evidence type="ECO:0000259" key="3">
    <source>
        <dbReference type="Pfam" id="PF14309"/>
    </source>
</evidence>
<evidence type="ECO:0000313" key="5">
    <source>
        <dbReference type="Proteomes" id="UP000030645"/>
    </source>
</evidence>
<dbReference type="InterPro" id="IPR022212">
    <property type="entry name" value="DUF3741"/>
</dbReference>
<feature type="domain" description="DUF3741" evidence="2">
    <location>
        <begin position="206"/>
        <end position="235"/>
    </location>
</feature>
<protein>
    <recommendedName>
        <fullName evidence="6">DUF4378 domain-containing protein</fullName>
    </recommendedName>
</protein>
<feature type="region of interest" description="Disordered" evidence="1">
    <location>
        <begin position="51"/>
        <end position="93"/>
    </location>
</feature>
<gene>
    <name evidence="4" type="ORF">L484_021290</name>
</gene>
<feature type="compositionally biased region" description="Basic and acidic residues" evidence="1">
    <location>
        <begin position="59"/>
        <end position="72"/>
    </location>
</feature>
<evidence type="ECO:0000256" key="1">
    <source>
        <dbReference type="SAM" id="MobiDB-lite"/>
    </source>
</evidence>
<feature type="compositionally biased region" description="Polar residues" evidence="1">
    <location>
        <begin position="453"/>
        <end position="464"/>
    </location>
</feature>
<dbReference type="KEGG" id="mnt:21404151"/>
<evidence type="ECO:0000313" key="4">
    <source>
        <dbReference type="EMBL" id="EXC30990.1"/>
    </source>
</evidence>
<proteinExistence type="predicted"/>
<sequence>MGNELREKKSGICSSSDHENTGGCSWGLLHMIRYHHWRHFMKRLTHHKRRHLLGNLTKKPSDEKMQKEDGAHMYKSSGGEKTAESLPRKSSSVRARIKSLLPEEIYKRKDRHNRSSSCPVQPHLTRIEPADLDPLADTLALDYQSHNTVCKNNKIFMAANELDSLPITGYENCAECSKVVVGDQLEHDHVCEHQNMLKRHNVDSFRSRPKEYLDALDIISTNGELLVKLLQDPGSPLAHHFQNQQALSAKRGFLAKAETFPLPGSPGRKGSAASRFKQMHEAEPGAEETAGVSHNTFSLSSVEQRENQGETYVVSKSFKDLRNKIKDVIKESRKDMHRIAMDAIMHKIPHGKNMEEIDNKFRSSIVYGEDGTYCSVPSRNKNKLRLRQMRRASSLNNSLDRYCRLYETSPNREPKHQTSEGLKMRAKETCLLPKPLARIQSLPDLKPFVNQSEESFDAFSSGTPNKAPLDSDVGTESSFDEQKSLDFPVGSEDHELKTDASLESIGQENPVDLGAVNDDITDEAALTSTEDVEETVHLSSQMDDNGSLIDKEPETDPVLDGLATSLPVKVEELEMATPEVSKTENAEPLDKHLTSDIPHLQVAAKDKAEFSYVKDVLELSGFSGNAFLGTWHSDEQPVDPSVYEEVEGCLVLDPDCCGNELGGKCDHLLLFDLINEVLIEIYARSYSYCPFALSSLSHISPMPSGPHVLREVWALISWYLSSTPEVDQSLDHVVGNDLSKSDGWMNLQFDSECVGIELEDLIFEDLLEELIWA</sequence>
<dbReference type="Pfam" id="PF12552">
    <property type="entry name" value="DUF3741"/>
    <property type="match status" value="1"/>
</dbReference>
<evidence type="ECO:0000259" key="2">
    <source>
        <dbReference type="Pfam" id="PF12552"/>
    </source>
</evidence>
<dbReference type="InterPro" id="IPR025486">
    <property type="entry name" value="DUF4378"/>
</dbReference>
<dbReference type="AlphaFoldDB" id="W9S810"/>
<evidence type="ECO:0008006" key="6">
    <source>
        <dbReference type="Google" id="ProtNLM"/>
    </source>
</evidence>
<feature type="compositionally biased region" description="Polar residues" evidence="1">
    <location>
        <begin position="292"/>
        <end position="302"/>
    </location>
</feature>
<name>W9S810_9ROSA</name>